<dbReference type="Gene3D" id="3.40.30.10">
    <property type="entry name" value="Glutaredoxin"/>
    <property type="match status" value="1"/>
</dbReference>
<dbReference type="CDD" id="cd02966">
    <property type="entry name" value="TlpA_like_family"/>
    <property type="match status" value="1"/>
</dbReference>
<dbReference type="AlphaFoldDB" id="A0A7C1JZY2"/>
<dbReference type="InterPro" id="IPR000866">
    <property type="entry name" value="AhpC/TSA"/>
</dbReference>
<dbReference type="GO" id="GO:0016209">
    <property type="term" value="F:antioxidant activity"/>
    <property type="evidence" value="ECO:0007669"/>
    <property type="project" value="InterPro"/>
</dbReference>
<dbReference type="PROSITE" id="PS51352">
    <property type="entry name" value="THIOREDOXIN_2"/>
    <property type="match status" value="1"/>
</dbReference>
<accession>A0A7C1JZY2</accession>
<dbReference type="InterPro" id="IPR036249">
    <property type="entry name" value="Thioredoxin-like_sf"/>
</dbReference>
<dbReference type="PROSITE" id="PS51257">
    <property type="entry name" value="PROKAR_LIPOPROTEIN"/>
    <property type="match status" value="1"/>
</dbReference>
<sequence length="195" mass="21561">MRRLSLFLLLLWIVISLAGCGEKAHSDLPAGARRVALSEFPNNIGLGYPQAVLKEPGPPQMLRRGDAPPDFFLLLPDGRYTALSDLKGRRVLINFWATWCPPCRAEMPELLQAAQDYPDLVLLAVNVSEAPEAVSRFAEQFRMNAAVVLDPQGAISDRYNVRGLPTSVFLDASGLIQEVRPGAINRKVIDEILQR</sequence>
<dbReference type="PROSITE" id="PS00194">
    <property type="entry name" value="THIOREDOXIN_1"/>
    <property type="match status" value="1"/>
</dbReference>
<dbReference type="PANTHER" id="PTHR42852:SF13">
    <property type="entry name" value="PROTEIN DIPZ"/>
    <property type="match status" value="1"/>
</dbReference>
<protein>
    <submittedName>
        <fullName evidence="2">TlpA family protein disulfide reductase</fullName>
    </submittedName>
</protein>
<dbReference type="PANTHER" id="PTHR42852">
    <property type="entry name" value="THIOL:DISULFIDE INTERCHANGE PROTEIN DSBE"/>
    <property type="match status" value="1"/>
</dbReference>
<feature type="domain" description="Thioredoxin" evidence="1">
    <location>
        <begin position="62"/>
        <end position="195"/>
    </location>
</feature>
<dbReference type="SUPFAM" id="SSF52833">
    <property type="entry name" value="Thioredoxin-like"/>
    <property type="match status" value="1"/>
</dbReference>
<dbReference type="InterPro" id="IPR013766">
    <property type="entry name" value="Thioredoxin_domain"/>
</dbReference>
<dbReference type="InterPro" id="IPR017937">
    <property type="entry name" value="Thioredoxin_CS"/>
</dbReference>
<comment type="caution">
    <text evidence="2">The sequence shown here is derived from an EMBL/GenBank/DDBJ whole genome shotgun (WGS) entry which is preliminary data.</text>
</comment>
<dbReference type="Pfam" id="PF00578">
    <property type="entry name" value="AhpC-TSA"/>
    <property type="match status" value="1"/>
</dbReference>
<name>A0A7C1JZY2_9CHLR</name>
<organism evidence="2">
    <name type="scientific">Caldilinea aerophila</name>
    <dbReference type="NCBI Taxonomy" id="133453"/>
    <lineage>
        <taxon>Bacteria</taxon>
        <taxon>Bacillati</taxon>
        <taxon>Chloroflexota</taxon>
        <taxon>Caldilineae</taxon>
        <taxon>Caldilineales</taxon>
        <taxon>Caldilineaceae</taxon>
        <taxon>Caldilinea</taxon>
    </lineage>
</organism>
<dbReference type="GO" id="GO:0016491">
    <property type="term" value="F:oxidoreductase activity"/>
    <property type="evidence" value="ECO:0007669"/>
    <property type="project" value="InterPro"/>
</dbReference>
<evidence type="ECO:0000259" key="1">
    <source>
        <dbReference type="PROSITE" id="PS51352"/>
    </source>
</evidence>
<dbReference type="EMBL" id="DSMG01000082">
    <property type="protein sequence ID" value="HDX31349.1"/>
    <property type="molecule type" value="Genomic_DNA"/>
</dbReference>
<reference evidence="2" key="1">
    <citation type="journal article" date="2020" name="mSystems">
        <title>Genome- and Community-Level Interaction Insights into Carbon Utilization and Element Cycling Functions of Hydrothermarchaeota in Hydrothermal Sediment.</title>
        <authorList>
            <person name="Zhou Z."/>
            <person name="Liu Y."/>
            <person name="Xu W."/>
            <person name="Pan J."/>
            <person name="Luo Z.H."/>
            <person name="Li M."/>
        </authorList>
    </citation>
    <scope>NUCLEOTIDE SEQUENCE [LARGE SCALE GENOMIC DNA]</scope>
    <source>
        <strain evidence="2">SpSt-289</strain>
    </source>
</reference>
<proteinExistence type="predicted"/>
<dbReference type="InterPro" id="IPR050553">
    <property type="entry name" value="Thioredoxin_ResA/DsbE_sf"/>
</dbReference>
<evidence type="ECO:0000313" key="2">
    <source>
        <dbReference type="EMBL" id="HDX31349.1"/>
    </source>
</evidence>
<gene>
    <name evidence="2" type="ORF">ENQ20_07625</name>
</gene>